<organism evidence="1 2">
    <name type="scientific">Dreissena polymorpha</name>
    <name type="common">Zebra mussel</name>
    <name type="synonym">Mytilus polymorpha</name>
    <dbReference type="NCBI Taxonomy" id="45954"/>
    <lineage>
        <taxon>Eukaryota</taxon>
        <taxon>Metazoa</taxon>
        <taxon>Spiralia</taxon>
        <taxon>Lophotrochozoa</taxon>
        <taxon>Mollusca</taxon>
        <taxon>Bivalvia</taxon>
        <taxon>Autobranchia</taxon>
        <taxon>Heteroconchia</taxon>
        <taxon>Euheterodonta</taxon>
        <taxon>Imparidentia</taxon>
        <taxon>Neoheterodontei</taxon>
        <taxon>Myida</taxon>
        <taxon>Dreissenoidea</taxon>
        <taxon>Dreissenidae</taxon>
        <taxon>Dreissena</taxon>
    </lineage>
</organism>
<evidence type="ECO:0000313" key="2">
    <source>
        <dbReference type="Proteomes" id="UP000828390"/>
    </source>
</evidence>
<name>A0A9D4E8Y9_DREPO</name>
<dbReference type="Proteomes" id="UP000828390">
    <property type="component" value="Unassembled WGS sequence"/>
</dbReference>
<proteinExistence type="predicted"/>
<gene>
    <name evidence="1" type="ORF">DPMN_176783</name>
</gene>
<dbReference type="AlphaFoldDB" id="A0A9D4E8Y9"/>
<comment type="caution">
    <text evidence="1">The sequence shown here is derived from an EMBL/GenBank/DDBJ whole genome shotgun (WGS) entry which is preliminary data.</text>
</comment>
<keyword evidence="2" id="KW-1185">Reference proteome</keyword>
<reference evidence="1" key="2">
    <citation type="submission" date="2020-11" db="EMBL/GenBank/DDBJ databases">
        <authorList>
            <person name="McCartney M.A."/>
            <person name="Auch B."/>
            <person name="Kono T."/>
            <person name="Mallez S."/>
            <person name="Becker A."/>
            <person name="Gohl D.M."/>
            <person name="Silverstein K.A.T."/>
            <person name="Koren S."/>
            <person name="Bechman K.B."/>
            <person name="Herman A."/>
            <person name="Abrahante J.E."/>
            <person name="Garbe J."/>
        </authorList>
    </citation>
    <scope>NUCLEOTIDE SEQUENCE</scope>
    <source>
        <strain evidence="1">Duluth1</strain>
        <tissue evidence="1">Whole animal</tissue>
    </source>
</reference>
<reference evidence="1" key="1">
    <citation type="journal article" date="2019" name="bioRxiv">
        <title>The Genome of the Zebra Mussel, Dreissena polymorpha: A Resource for Invasive Species Research.</title>
        <authorList>
            <person name="McCartney M.A."/>
            <person name="Auch B."/>
            <person name="Kono T."/>
            <person name="Mallez S."/>
            <person name="Zhang Y."/>
            <person name="Obille A."/>
            <person name="Becker A."/>
            <person name="Abrahante J.E."/>
            <person name="Garbe J."/>
            <person name="Badalamenti J.P."/>
            <person name="Herman A."/>
            <person name="Mangelson H."/>
            <person name="Liachko I."/>
            <person name="Sullivan S."/>
            <person name="Sone E.D."/>
            <person name="Koren S."/>
            <person name="Silverstein K.A.T."/>
            <person name="Beckman K.B."/>
            <person name="Gohl D.M."/>
        </authorList>
    </citation>
    <scope>NUCLEOTIDE SEQUENCE</scope>
    <source>
        <strain evidence="1">Duluth1</strain>
        <tissue evidence="1">Whole animal</tissue>
    </source>
</reference>
<protein>
    <submittedName>
        <fullName evidence="1">Uncharacterized protein</fullName>
    </submittedName>
</protein>
<evidence type="ECO:0000313" key="1">
    <source>
        <dbReference type="EMBL" id="KAH3775381.1"/>
    </source>
</evidence>
<accession>A0A9D4E8Y9</accession>
<dbReference type="EMBL" id="JAIWYP010000009">
    <property type="protein sequence ID" value="KAH3775381.1"/>
    <property type="molecule type" value="Genomic_DNA"/>
</dbReference>
<sequence length="87" mass="10239">MSMKYEEGVTDMRMYNRYLSCLPHHTTLFGVGRRKTTTGEACRRRCLAKDEVKKLFKRSKPPKVWYGRSRDAHLNPSVADSQQVYRI</sequence>